<keyword evidence="5" id="KW-0812">Transmembrane</keyword>
<dbReference type="GO" id="GO:1902201">
    <property type="term" value="P:negative regulation of bacterial-type flagellum-dependent cell motility"/>
    <property type="evidence" value="ECO:0007669"/>
    <property type="project" value="TreeGrafter"/>
</dbReference>
<dbReference type="PROSITE" id="PS50887">
    <property type="entry name" value="GGDEF"/>
    <property type="match status" value="1"/>
</dbReference>
<comment type="catalytic activity">
    <reaction evidence="4">
        <text>2 GTP = 3',3'-c-di-GMP + 2 diphosphate</text>
        <dbReference type="Rhea" id="RHEA:24898"/>
        <dbReference type="ChEBI" id="CHEBI:33019"/>
        <dbReference type="ChEBI" id="CHEBI:37565"/>
        <dbReference type="ChEBI" id="CHEBI:58805"/>
        <dbReference type="EC" id="2.7.7.65"/>
    </reaction>
</comment>
<evidence type="ECO:0000313" key="7">
    <source>
        <dbReference type="EMBL" id="RMR56728.1"/>
    </source>
</evidence>
<evidence type="ECO:0000256" key="4">
    <source>
        <dbReference type="ARBA" id="ARBA00034247"/>
    </source>
</evidence>
<dbReference type="Pfam" id="PF22588">
    <property type="entry name" value="dCache_1_like"/>
    <property type="match status" value="1"/>
</dbReference>
<protein>
    <recommendedName>
        <fullName evidence="3">diguanylate cyclase</fullName>
        <ecNumber evidence="3">2.7.7.65</ecNumber>
    </recommendedName>
</protein>
<evidence type="ECO:0000256" key="2">
    <source>
        <dbReference type="ARBA" id="ARBA00004533"/>
    </source>
</evidence>
<dbReference type="NCBIfam" id="TIGR00254">
    <property type="entry name" value="GGDEF"/>
    <property type="match status" value="1"/>
</dbReference>
<dbReference type="SUPFAM" id="SSF55073">
    <property type="entry name" value="Nucleotide cyclase"/>
    <property type="match status" value="1"/>
</dbReference>
<dbReference type="CDD" id="cd12914">
    <property type="entry name" value="PDC1_DGC_like"/>
    <property type="match status" value="1"/>
</dbReference>
<dbReference type="AlphaFoldDB" id="A0A3M4VXX8"/>
<dbReference type="CDD" id="cd01949">
    <property type="entry name" value="GGDEF"/>
    <property type="match status" value="1"/>
</dbReference>
<dbReference type="GO" id="GO:0052621">
    <property type="term" value="F:diguanylate cyclase activity"/>
    <property type="evidence" value="ECO:0007669"/>
    <property type="project" value="UniProtKB-EC"/>
</dbReference>
<dbReference type="InterPro" id="IPR043128">
    <property type="entry name" value="Rev_trsase/Diguanyl_cyclase"/>
</dbReference>
<sequence length="532" mass="59670">MYVEHVFNLPWRLPLKSDLRLASLLIFVVCLCVVLLTVWQIVTVRQNTLVSIETNTVNLTSALSNYTEGMFRQSELMLVGLIERVEKEGVGEKQIDRLRSVVAQEMATLKALNSVVLYDAEGNGVFLSNRHIPRMGGEDREFFMYHKNNRDRGVFIGPAFQSRVTGAWLVSISRRIDNPDSGFAGVMLITISIDHLLKFYSNIDVGHTGVISLSSAQGRLLVRYPFREADINRDLSSAPIFAMTRKSLSGTAEFISNVDGVDRLYAFKRSEYYPLVTTVAVGRNEAMEIWWSQARQSIVVVLVLLGLLVGLGIRLIGHIHRRIRAESELLVSQAALIELNQSLELLASQDKLTGLANRRRFDQFLDIEFKRAKRERRALSLILIDVDYFKLYNDHYGHLAGDECLKTISRIIEQCIRRPGDMAARYGGEEFAVVIPDTDEAGARAVAEAILERIRTQCIEHISSPFNIVTISLGVATLAQRNEPVNQEGLIELADRALYSAKSQGKNQVSMASKFLLDASPAWSQITAKNNP</sequence>
<proteinExistence type="predicted"/>
<dbReference type="EMBL" id="RBRY01000091">
    <property type="protein sequence ID" value="RMR56728.1"/>
    <property type="molecule type" value="Genomic_DNA"/>
</dbReference>
<feature type="domain" description="GGDEF" evidence="6">
    <location>
        <begin position="377"/>
        <end position="514"/>
    </location>
</feature>
<dbReference type="SMART" id="SM00267">
    <property type="entry name" value="GGDEF"/>
    <property type="match status" value="1"/>
</dbReference>
<dbReference type="Gene3D" id="3.30.450.20">
    <property type="entry name" value="PAS domain"/>
    <property type="match status" value="2"/>
</dbReference>
<comment type="cofactor">
    <cofactor evidence="1">
        <name>Mg(2+)</name>
        <dbReference type="ChEBI" id="CHEBI:18420"/>
    </cofactor>
</comment>
<dbReference type="Pfam" id="PF00990">
    <property type="entry name" value="GGDEF"/>
    <property type="match status" value="1"/>
</dbReference>
<accession>A0A3M4VXX8</accession>
<feature type="transmembrane region" description="Helical" evidence="5">
    <location>
        <begin position="297"/>
        <end position="317"/>
    </location>
</feature>
<evidence type="ECO:0000256" key="5">
    <source>
        <dbReference type="SAM" id="Phobius"/>
    </source>
</evidence>
<dbReference type="Gene3D" id="3.30.70.270">
    <property type="match status" value="1"/>
</dbReference>
<dbReference type="FunFam" id="3.30.70.270:FF:000001">
    <property type="entry name" value="Diguanylate cyclase domain protein"/>
    <property type="match status" value="1"/>
</dbReference>
<dbReference type="InterPro" id="IPR029787">
    <property type="entry name" value="Nucleotide_cyclase"/>
</dbReference>
<dbReference type="InterPro" id="IPR050469">
    <property type="entry name" value="Diguanylate_Cyclase"/>
</dbReference>
<comment type="subcellular location">
    <subcellularLocation>
        <location evidence="2">Cell inner membrane</location>
    </subcellularLocation>
</comment>
<evidence type="ECO:0000259" key="6">
    <source>
        <dbReference type="PROSITE" id="PS50887"/>
    </source>
</evidence>
<dbReference type="Proteomes" id="UP000278332">
    <property type="component" value="Unassembled WGS sequence"/>
</dbReference>
<dbReference type="CDD" id="cd12915">
    <property type="entry name" value="PDC2_DGC_like"/>
    <property type="match status" value="1"/>
</dbReference>
<dbReference type="InterPro" id="IPR054327">
    <property type="entry name" value="His-kinase-like_sensor"/>
</dbReference>
<evidence type="ECO:0000256" key="3">
    <source>
        <dbReference type="ARBA" id="ARBA00012528"/>
    </source>
</evidence>
<dbReference type="GO" id="GO:0005886">
    <property type="term" value="C:plasma membrane"/>
    <property type="evidence" value="ECO:0007669"/>
    <property type="project" value="UniProtKB-SubCell"/>
</dbReference>
<keyword evidence="5" id="KW-1133">Transmembrane helix</keyword>
<evidence type="ECO:0000313" key="8">
    <source>
        <dbReference type="Proteomes" id="UP000278332"/>
    </source>
</evidence>
<dbReference type="EC" id="2.7.7.65" evidence="3"/>
<comment type="caution">
    <text evidence="7">The sequence shown here is derived from an EMBL/GenBank/DDBJ whole genome shotgun (WGS) entry which is preliminary data.</text>
</comment>
<feature type="transmembrane region" description="Helical" evidence="5">
    <location>
        <begin position="21"/>
        <end position="42"/>
    </location>
</feature>
<evidence type="ECO:0000256" key="1">
    <source>
        <dbReference type="ARBA" id="ARBA00001946"/>
    </source>
</evidence>
<organism evidence="7 8">
    <name type="scientific">Pseudomonas cichorii</name>
    <dbReference type="NCBI Taxonomy" id="36746"/>
    <lineage>
        <taxon>Bacteria</taxon>
        <taxon>Pseudomonadati</taxon>
        <taxon>Pseudomonadota</taxon>
        <taxon>Gammaproteobacteria</taxon>
        <taxon>Pseudomonadales</taxon>
        <taxon>Pseudomonadaceae</taxon>
        <taxon>Pseudomonas</taxon>
    </lineage>
</organism>
<dbReference type="PANTHER" id="PTHR45138">
    <property type="entry name" value="REGULATORY COMPONENTS OF SENSORY TRANSDUCTION SYSTEM"/>
    <property type="match status" value="1"/>
</dbReference>
<reference evidence="7 8" key="1">
    <citation type="submission" date="2018-08" db="EMBL/GenBank/DDBJ databases">
        <title>Recombination of ecologically and evolutionarily significant loci maintains genetic cohesion in the Pseudomonas syringae species complex.</title>
        <authorList>
            <person name="Dillon M."/>
            <person name="Thakur S."/>
            <person name="Almeida R.N.D."/>
            <person name="Weir B.S."/>
            <person name="Guttman D.S."/>
        </authorList>
    </citation>
    <scope>NUCLEOTIDE SEQUENCE [LARGE SCALE GENOMIC DNA]</scope>
    <source>
        <strain evidence="7 8">ICMP 6917</strain>
    </source>
</reference>
<dbReference type="InterPro" id="IPR000160">
    <property type="entry name" value="GGDEF_dom"/>
</dbReference>
<name>A0A3M4VXX8_PSECI</name>
<gene>
    <name evidence="7" type="ORF">ALP84_02878</name>
</gene>
<keyword evidence="5" id="KW-0472">Membrane</keyword>
<dbReference type="GO" id="GO:0043709">
    <property type="term" value="P:cell adhesion involved in single-species biofilm formation"/>
    <property type="evidence" value="ECO:0007669"/>
    <property type="project" value="TreeGrafter"/>
</dbReference>
<dbReference type="PANTHER" id="PTHR45138:SF9">
    <property type="entry name" value="DIGUANYLATE CYCLASE DGCM-RELATED"/>
    <property type="match status" value="1"/>
</dbReference>